<protein>
    <submittedName>
        <fullName evidence="1">Uncharacterized protein</fullName>
    </submittedName>
</protein>
<proteinExistence type="predicted"/>
<dbReference type="SUPFAM" id="SSF47598">
    <property type="entry name" value="Ribbon-helix-helix"/>
    <property type="match status" value="1"/>
</dbReference>
<reference evidence="1" key="1">
    <citation type="submission" date="2013-01" db="EMBL/GenBank/DDBJ databases">
        <title>Genome assembly of Mariniradius saccharolyticus AK6.</title>
        <authorList>
            <person name="Vaidya B."/>
            <person name="Khatri I."/>
            <person name="Tanuku N.R.S."/>
            <person name="Subramanian S."/>
            <person name="Pinnaka A."/>
        </authorList>
    </citation>
    <scope>NUCLEOTIDE SEQUENCE [LARGE SCALE GENOMIC DNA]</scope>
    <source>
        <strain evidence="1">AK6</strain>
    </source>
</reference>
<dbReference type="EMBL" id="AMZY02000005">
    <property type="protein sequence ID" value="EMS34711.1"/>
    <property type="molecule type" value="Genomic_DNA"/>
</dbReference>
<dbReference type="InterPro" id="IPR010985">
    <property type="entry name" value="Ribbon_hlx_hlx"/>
</dbReference>
<sequence>MKKINISLSKHVIDKLSEAADKLSVSKEKIIEGALIAYFGDLKRGEYERLFQADLLDEYIAVMVEEGMSDYFHQTKTT</sequence>
<organism evidence="1 2">
    <name type="scientific">Mariniradius saccharolyticus AK6</name>
    <dbReference type="NCBI Taxonomy" id="1239962"/>
    <lineage>
        <taxon>Bacteria</taxon>
        <taxon>Pseudomonadati</taxon>
        <taxon>Bacteroidota</taxon>
        <taxon>Cytophagia</taxon>
        <taxon>Cytophagales</taxon>
        <taxon>Cyclobacteriaceae</taxon>
        <taxon>Mariniradius</taxon>
    </lineage>
</organism>
<keyword evidence="2" id="KW-1185">Reference proteome</keyword>
<dbReference type="RefSeq" id="WP_008624334.1">
    <property type="nucleotide sequence ID" value="NZ_AMZY02000005.1"/>
</dbReference>
<evidence type="ECO:0000313" key="2">
    <source>
        <dbReference type="Proteomes" id="UP000010953"/>
    </source>
</evidence>
<dbReference type="AlphaFoldDB" id="M7YC08"/>
<dbReference type="InParanoid" id="M7YC08"/>
<comment type="caution">
    <text evidence="1">The sequence shown here is derived from an EMBL/GenBank/DDBJ whole genome shotgun (WGS) entry which is preliminary data.</text>
</comment>
<name>M7YC08_9BACT</name>
<evidence type="ECO:0000313" key="1">
    <source>
        <dbReference type="EMBL" id="EMS34711.1"/>
    </source>
</evidence>
<dbReference type="Proteomes" id="UP000010953">
    <property type="component" value="Unassembled WGS sequence"/>
</dbReference>
<dbReference type="GO" id="GO:0006355">
    <property type="term" value="P:regulation of DNA-templated transcription"/>
    <property type="evidence" value="ECO:0007669"/>
    <property type="project" value="InterPro"/>
</dbReference>
<dbReference type="OrthoDB" id="826419at2"/>
<gene>
    <name evidence="1" type="ORF">C943_03398</name>
</gene>
<accession>M7YC08</accession>